<name>A0A1Y4QKX5_9FIRM</name>
<keyword evidence="5 9" id="KW-0479">Metal-binding</keyword>
<protein>
    <recommendedName>
        <fullName evidence="9">ATP-dependent 6-phosphofructokinase</fullName>
        <shortName evidence="9">ATP-PFK</shortName>
        <shortName evidence="9">Phosphofructokinase</shortName>
        <ecNumber evidence="9">2.7.1.11</ecNumber>
    </recommendedName>
    <alternativeName>
        <fullName evidence="9">Phosphohexokinase</fullName>
    </alternativeName>
</protein>
<keyword evidence="4 9" id="KW-0808">Transferase</keyword>
<dbReference type="EMBL" id="NFLB01000008">
    <property type="protein sequence ID" value="OUQ04923.1"/>
    <property type="molecule type" value="Genomic_DNA"/>
</dbReference>
<dbReference type="GO" id="GO:0005945">
    <property type="term" value="C:6-phosphofructokinase complex"/>
    <property type="evidence" value="ECO:0007669"/>
    <property type="project" value="TreeGrafter"/>
</dbReference>
<dbReference type="AlphaFoldDB" id="A0A1Y4QKX5"/>
<evidence type="ECO:0000313" key="12">
    <source>
        <dbReference type="Proteomes" id="UP000196258"/>
    </source>
</evidence>
<dbReference type="InterPro" id="IPR012829">
    <property type="entry name" value="Phosphofructokinase_III"/>
</dbReference>
<dbReference type="UniPathway" id="UPA00109">
    <property type="reaction ID" value="UER00182"/>
</dbReference>
<dbReference type="EC" id="2.7.1.11" evidence="9"/>
<comment type="subcellular location">
    <subcellularLocation>
        <location evidence="9">Cytoplasm</location>
    </subcellularLocation>
</comment>
<dbReference type="GO" id="GO:0047334">
    <property type="term" value="F:diphosphate-fructose-6-phosphate 1-phosphotransferase activity"/>
    <property type="evidence" value="ECO:0007669"/>
    <property type="project" value="InterPro"/>
</dbReference>
<keyword evidence="8 9" id="KW-0324">Glycolysis</keyword>
<dbReference type="Gene3D" id="3.40.50.450">
    <property type="match status" value="1"/>
</dbReference>
<keyword evidence="3 9" id="KW-0963">Cytoplasm</keyword>
<comment type="catalytic activity">
    <reaction evidence="9">
        <text>beta-D-fructose 6-phosphate + ATP = beta-D-fructose 1,6-bisphosphate + ADP + H(+)</text>
        <dbReference type="Rhea" id="RHEA:16109"/>
        <dbReference type="ChEBI" id="CHEBI:15378"/>
        <dbReference type="ChEBI" id="CHEBI:30616"/>
        <dbReference type="ChEBI" id="CHEBI:32966"/>
        <dbReference type="ChEBI" id="CHEBI:57634"/>
        <dbReference type="ChEBI" id="CHEBI:456216"/>
        <dbReference type="EC" id="2.7.1.11"/>
    </reaction>
</comment>
<comment type="cofactor">
    <cofactor evidence="1 9">
        <name>Mg(2+)</name>
        <dbReference type="ChEBI" id="CHEBI:18420"/>
    </cofactor>
</comment>
<dbReference type="GO" id="GO:0006002">
    <property type="term" value="P:fructose 6-phosphate metabolic process"/>
    <property type="evidence" value="ECO:0007669"/>
    <property type="project" value="InterPro"/>
</dbReference>
<evidence type="ECO:0000259" key="10">
    <source>
        <dbReference type="Pfam" id="PF00365"/>
    </source>
</evidence>
<feature type="binding site" evidence="9">
    <location>
        <position position="14"/>
    </location>
    <ligand>
        <name>ATP</name>
        <dbReference type="ChEBI" id="CHEBI:30616"/>
    </ligand>
</feature>
<dbReference type="NCBIfam" id="NF002872">
    <property type="entry name" value="PRK03202.1"/>
    <property type="match status" value="1"/>
</dbReference>
<evidence type="ECO:0000256" key="3">
    <source>
        <dbReference type="ARBA" id="ARBA00022490"/>
    </source>
</evidence>
<comment type="subunit">
    <text evidence="9">Homodimer or homotetramer.</text>
</comment>
<comment type="pathway">
    <text evidence="2 9">Carbohydrate degradation; glycolysis; D-glyceraldehyde 3-phosphate and glycerone phosphate from D-glucose: step 3/4.</text>
</comment>
<feature type="binding site" evidence="9">
    <location>
        <begin position="77"/>
        <end position="78"/>
    </location>
    <ligand>
        <name>ATP</name>
        <dbReference type="ChEBI" id="CHEBI:30616"/>
    </ligand>
</feature>
<feature type="binding site" evidence="9">
    <location>
        <begin position="118"/>
        <end position="121"/>
    </location>
    <ligand>
        <name>ATP</name>
        <dbReference type="ChEBI" id="CHEBI:30616"/>
    </ligand>
</feature>
<feature type="site" description="Important for substrate specificity; cannot use PPi as phosphoryl donor" evidence="9">
    <location>
        <position position="120"/>
    </location>
</feature>
<dbReference type="PANTHER" id="PTHR13697:SF52">
    <property type="entry name" value="ATP-DEPENDENT 6-PHOSPHOFRUCTOKINASE 3"/>
    <property type="match status" value="1"/>
</dbReference>
<feature type="binding site" evidence="9">
    <location>
        <position position="119"/>
    </location>
    <ligand>
        <name>Mg(2+)</name>
        <dbReference type="ChEBI" id="CHEBI:18420"/>
        <note>catalytic</note>
    </ligand>
</feature>
<dbReference type="InterPro" id="IPR035966">
    <property type="entry name" value="PKF_sf"/>
</dbReference>
<feature type="binding site" description="in other chain" evidence="9">
    <location>
        <begin position="185"/>
        <end position="187"/>
    </location>
    <ligand>
        <name>substrate</name>
        <note>ligand shared between dimeric partners</note>
    </ligand>
</feature>
<dbReference type="SUPFAM" id="SSF53784">
    <property type="entry name" value="Phosphofructokinase"/>
    <property type="match status" value="1"/>
</dbReference>
<dbReference type="GO" id="GO:0061621">
    <property type="term" value="P:canonical glycolysis"/>
    <property type="evidence" value="ECO:0007669"/>
    <property type="project" value="TreeGrafter"/>
</dbReference>
<gene>
    <name evidence="9" type="primary">pfkA</name>
    <name evidence="11" type="ORF">B5E91_07890</name>
</gene>
<feature type="domain" description="Phosphofructokinase" evidence="10">
    <location>
        <begin position="6"/>
        <end position="315"/>
    </location>
</feature>
<dbReference type="GO" id="GO:0046872">
    <property type="term" value="F:metal ion binding"/>
    <property type="evidence" value="ECO:0007669"/>
    <property type="project" value="UniProtKB-KW"/>
</dbReference>
<accession>A0A1Y4QKX5</accession>
<evidence type="ECO:0000256" key="7">
    <source>
        <dbReference type="ARBA" id="ARBA00022842"/>
    </source>
</evidence>
<dbReference type="GO" id="GO:0016208">
    <property type="term" value="F:AMP binding"/>
    <property type="evidence" value="ECO:0007669"/>
    <property type="project" value="TreeGrafter"/>
</dbReference>
<feature type="active site" description="Proton acceptor" evidence="9">
    <location>
        <position position="143"/>
    </location>
</feature>
<dbReference type="PRINTS" id="PR00476">
    <property type="entry name" value="PHFRCTKINASE"/>
</dbReference>
<dbReference type="GO" id="GO:0005524">
    <property type="term" value="F:ATP binding"/>
    <property type="evidence" value="ECO:0007669"/>
    <property type="project" value="UniProtKB-KW"/>
</dbReference>
<dbReference type="GO" id="GO:0070095">
    <property type="term" value="F:fructose-6-phosphate binding"/>
    <property type="evidence" value="ECO:0007669"/>
    <property type="project" value="TreeGrafter"/>
</dbReference>
<feature type="binding site" description="in other chain" evidence="9">
    <location>
        <begin position="141"/>
        <end position="143"/>
    </location>
    <ligand>
        <name>substrate</name>
        <note>ligand shared between dimeric partners</note>
    </ligand>
</feature>
<dbReference type="PIRSF" id="PIRSF000532">
    <property type="entry name" value="ATP_PFK_prok"/>
    <property type="match status" value="1"/>
</dbReference>
<comment type="caution">
    <text evidence="9">Lacks conserved residue(s) required for the propagation of feature annotation.</text>
</comment>
<evidence type="ECO:0000256" key="8">
    <source>
        <dbReference type="ARBA" id="ARBA00023152"/>
    </source>
</evidence>
<evidence type="ECO:0000256" key="9">
    <source>
        <dbReference type="HAMAP-Rule" id="MF_01976"/>
    </source>
</evidence>
<dbReference type="Pfam" id="PF00365">
    <property type="entry name" value="PFK"/>
    <property type="match status" value="1"/>
</dbReference>
<dbReference type="GO" id="GO:0003872">
    <property type="term" value="F:6-phosphofructokinase activity"/>
    <property type="evidence" value="ECO:0007669"/>
    <property type="project" value="UniProtKB-UniRule"/>
</dbReference>
<proteinExistence type="inferred from homology"/>
<keyword evidence="9" id="KW-0067">ATP-binding</keyword>
<comment type="similarity">
    <text evidence="9">Belongs to the phosphofructokinase type A (PFKA) family. Mixed-substrate PFK group III subfamily.</text>
</comment>
<dbReference type="GO" id="GO:0048029">
    <property type="term" value="F:monosaccharide binding"/>
    <property type="evidence" value="ECO:0007669"/>
    <property type="project" value="TreeGrafter"/>
</dbReference>
<evidence type="ECO:0000256" key="1">
    <source>
        <dbReference type="ARBA" id="ARBA00001946"/>
    </source>
</evidence>
<evidence type="ECO:0000256" key="6">
    <source>
        <dbReference type="ARBA" id="ARBA00022777"/>
    </source>
</evidence>
<evidence type="ECO:0000256" key="4">
    <source>
        <dbReference type="ARBA" id="ARBA00022679"/>
    </source>
</evidence>
<comment type="caution">
    <text evidence="11">The sequence shown here is derived from an EMBL/GenBank/DDBJ whole genome shotgun (WGS) entry which is preliminary data.</text>
</comment>
<reference evidence="12" key="1">
    <citation type="submission" date="2017-04" db="EMBL/GenBank/DDBJ databases">
        <title>Function of individual gut microbiota members based on whole genome sequencing of pure cultures obtained from chicken caecum.</title>
        <authorList>
            <person name="Medvecky M."/>
            <person name="Cejkova D."/>
            <person name="Polansky O."/>
            <person name="Karasova D."/>
            <person name="Kubasova T."/>
            <person name="Cizek A."/>
            <person name="Rychlik I."/>
        </authorList>
    </citation>
    <scope>NUCLEOTIDE SEQUENCE [LARGE SCALE GENOMIC DNA]</scope>
    <source>
        <strain evidence="12">An149</strain>
    </source>
</reference>
<feature type="binding site" description="in other chain" evidence="9">
    <location>
        <begin position="289"/>
        <end position="292"/>
    </location>
    <ligand>
        <name>substrate</name>
        <note>ligand shared between dimeric partners</note>
    </ligand>
</feature>
<sequence length="371" mass="40080">MADIKRIALLSGGGDCPGLNAVIRAVTKAAINEYGYEVIGYVYGYRGLYNNDYIELTVDKVENIYKEGGTILYSSNKDNLFDYLVDDGHGGKVKKDVSDVGVENLKKAGVDVLVVLGGDGTLTSARDFARKGVNVIGIPKTMDNDLPATDLTYGFISASSVGTEFIDRLNTTAKSHHRVICCELMGRDAGWIALYAGMAGNASCILIPEIPFTIDSIVRHVERRDKEGYPYTVIAVAEGAKYADGTKVIGKIVEDSPDPIRLGGIASKVADDLEKVIKNHEVRSVNPGHIIRGGDIQAYDRILSIRFGVKAVELIHEGKFGNVVTLKGEEMSYTSLEEVIGDAKFGKQKHVDPNGELVRAAKSIGICFGDD</sequence>
<keyword evidence="9" id="KW-0547">Nucleotide-binding</keyword>
<keyword evidence="6 9" id="KW-0418">Kinase</keyword>
<evidence type="ECO:0000256" key="2">
    <source>
        <dbReference type="ARBA" id="ARBA00004679"/>
    </source>
</evidence>
<evidence type="ECO:0000256" key="5">
    <source>
        <dbReference type="ARBA" id="ARBA00022723"/>
    </source>
</evidence>
<comment type="function">
    <text evidence="9">Catalyzes the phosphorylation of D-fructose 6-phosphate to fructose 1,6-bisphosphate by ATP, the first committing step of glycolysis.</text>
</comment>
<dbReference type="Proteomes" id="UP000196258">
    <property type="component" value="Unassembled WGS sequence"/>
</dbReference>
<keyword evidence="7 9" id="KW-0460">Magnesium</keyword>
<dbReference type="InterPro" id="IPR022953">
    <property type="entry name" value="ATP_PFK"/>
</dbReference>
<dbReference type="RefSeq" id="WP_087256646.1">
    <property type="nucleotide sequence ID" value="NZ_JAFILD010000027.1"/>
</dbReference>
<dbReference type="InterPro" id="IPR012003">
    <property type="entry name" value="ATP_PFK_prok-type"/>
</dbReference>
<dbReference type="GO" id="GO:0042802">
    <property type="term" value="F:identical protein binding"/>
    <property type="evidence" value="ECO:0007669"/>
    <property type="project" value="TreeGrafter"/>
</dbReference>
<dbReference type="HAMAP" id="MF_01976">
    <property type="entry name" value="Phosphofructokinase_III"/>
    <property type="match status" value="1"/>
</dbReference>
<dbReference type="GO" id="GO:0030388">
    <property type="term" value="P:fructose 1,6-bisphosphate metabolic process"/>
    <property type="evidence" value="ECO:0007669"/>
    <property type="project" value="TreeGrafter"/>
</dbReference>
<evidence type="ECO:0000313" key="11">
    <source>
        <dbReference type="EMBL" id="OUQ04923.1"/>
    </source>
</evidence>
<feature type="binding site" evidence="9">
    <location>
        <position position="178"/>
    </location>
    <ligand>
        <name>substrate</name>
        <note>ligand shared between dimeric partners</note>
    </ligand>
</feature>
<dbReference type="PANTHER" id="PTHR13697">
    <property type="entry name" value="PHOSPHOFRUCTOKINASE"/>
    <property type="match status" value="1"/>
</dbReference>
<organism evidence="11 12">
    <name type="scientific">Thomasclavelia spiroformis</name>
    <dbReference type="NCBI Taxonomy" id="29348"/>
    <lineage>
        <taxon>Bacteria</taxon>
        <taxon>Bacillati</taxon>
        <taxon>Bacillota</taxon>
        <taxon>Erysipelotrichia</taxon>
        <taxon>Erysipelotrichales</taxon>
        <taxon>Coprobacillaceae</taxon>
        <taxon>Thomasclavelia</taxon>
    </lineage>
</organism>
<dbReference type="InterPro" id="IPR000023">
    <property type="entry name" value="Phosphofructokinase_dom"/>
</dbReference>
<feature type="binding site" evidence="9">
    <location>
        <position position="283"/>
    </location>
    <ligand>
        <name>substrate</name>
        <note>ligand shared between dimeric partners</note>
    </ligand>
</feature>
<feature type="binding site" description="in other chain" evidence="9">
    <location>
        <position position="238"/>
    </location>
    <ligand>
        <name>substrate</name>
        <note>ligand shared between dimeric partners</note>
    </ligand>
</feature>
<dbReference type="Gene3D" id="3.40.50.460">
    <property type="entry name" value="Phosphofructokinase domain"/>
    <property type="match status" value="1"/>
</dbReference>